<name>A0A520MYN3_9GAMM</name>
<gene>
    <name evidence="2" type="ORF">EVA92_03175</name>
</gene>
<reference evidence="2 3" key="1">
    <citation type="submission" date="2019-02" db="EMBL/GenBank/DDBJ databases">
        <title>Prokaryotic population dynamics and viral predation in marine succession experiment using metagenomics: the confinement effect.</title>
        <authorList>
            <person name="Haro-Moreno J.M."/>
            <person name="Rodriguez-Valera F."/>
            <person name="Lopez-Perez M."/>
        </authorList>
    </citation>
    <scope>NUCLEOTIDE SEQUENCE [LARGE SCALE GENOMIC DNA]</scope>
    <source>
        <strain evidence="2">MED-G159</strain>
    </source>
</reference>
<feature type="transmembrane region" description="Helical" evidence="1">
    <location>
        <begin position="7"/>
        <end position="28"/>
    </location>
</feature>
<accession>A0A520MYN3</accession>
<comment type="caution">
    <text evidence="2">The sequence shown here is derived from an EMBL/GenBank/DDBJ whole genome shotgun (WGS) entry which is preliminary data.</text>
</comment>
<evidence type="ECO:0000256" key="1">
    <source>
        <dbReference type="SAM" id="Phobius"/>
    </source>
</evidence>
<keyword evidence="1" id="KW-1133">Transmembrane helix</keyword>
<dbReference type="AlphaFoldDB" id="A0A520MYN3"/>
<sequence>MREIFKNILGILILATLAYVVFVSFNVYQFTKTDESKITSEGYSQQINLLKEGLENAEKNFSKTSIKDASKNVGINFDGTPIVWVIELEQSQIEISLENIENELFDQGFMTFLNQDRLIIGPYIDKSNLELVNSFLNDNYNLLEQDIIEWKN</sequence>
<protein>
    <submittedName>
        <fullName evidence="2">Uncharacterized protein</fullName>
    </submittedName>
</protein>
<dbReference type="Proteomes" id="UP000315825">
    <property type="component" value="Unassembled WGS sequence"/>
</dbReference>
<dbReference type="EMBL" id="SHBE01000005">
    <property type="protein sequence ID" value="RZO26276.1"/>
    <property type="molecule type" value="Genomic_DNA"/>
</dbReference>
<evidence type="ECO:0000313" key="2">
    <source>
        <dbReference type="EMBL" id="RZO26276.1"/>
    </source>
</evidence>
<evidence type="ECO:0000313" key="3">
    <source>
        <dbReference type="Proteomes" id="UP000315825"/>
    </source>
</evidence>
<organism evidence="2 3">
    <name type="scientific">SAR86 cluster bacterium</name>
    <dbReference type="NCBI Taxonomy" id="2030880"/>
    <lineage>
        <taxon>Bacteria</taxon>
        <taxon>Pseudomonadati</taxon>
        <taxon>Pseudomonadota</taxon>
        <taxon>Gammaproteobacteria</taxon>
        <taxon>SAR86 cluster</taxon>
    </lineage>
</organism>
<keyword evidence="1" id="KW-0472">Membrane</keyword>
<keyword evidence="1" id="KW-0812">Transmembrane</keyword>
<proteinExistence type="predicted"/>